<keyword evidence="1" id="KW-1133">Transmembrane helix</keyword>
<evidence type="ECO:0000256" key="1">
    <source>
        <dbReference type="SAM" id="Phobius"/>
    </source>
</evidence>
<evidence type="ECO:0000313" key="4">
    <source>
        <dbReference type="Proteomes" id="UP000288096"/>
    </source>
</evidence>
<evidence type="ECO:0000313" key="3">
    <source>
        <dbReference type="EMBL" id="GBC63008.1"/>
    </source>
</evidence>
<name>A0A401G193_9BACT</name>
<dbReference type="OrthoDB" id="5415757at2"/>
<dbReference type="Proteomes" id="UP000288096">
    <property type="component" value="Unassembled WGS sequence"/>
</dbReference>
<dbReference type="GO" id="GO:0003824">
    <property type="term" value="F:catalytic activity"/>
    <property type="evidence" value="ECO:0007669"/>
    <property type="project" value="InterPro"/>
</dbReference>
<reference evidence="4" key="1">
    <citation type="submission" date="2017-11" db="EMBL/GenBank/DDBJ databases">
        <authorList>
            <person name="Watanabe M."/>
            <person name="Kojima H."/>
        </authorList>
    </citation>
    <scope>NUCLEOTIDE SEQUENCE [LARGE SCALE GENOMIC DNA]</scope>
    <source>
        <strain evidence="4">Tokyo 01</strain>
    </source>
</reference>
<keyword evidence="1" id="KW-0472">Membrane</keyword>
<dbReference type="Pfam" id="PF16591">
    <property type="entry name" value="HBM"/>
    <property type="match status" value="1"/>
</dbReference>
<dbReference type="InterPro" id="IPR018376">
    <property type="entry name" value="Enoyl-CoA_hyd/isom_CS"/>
</dbReference>
<dbReference type="EMBL" id="BEXT01000001">
    <property type="protein sequence ID" value="GBC63008.1"/>
    <property type="molecule type" value="Genomic_DNA"/>
</dbReference>
<gene>
    <name evidence="3" type="ORF">DENIS_3997</name>
</gene>
<dbReference type="RefSeq" id="WP_124330129.1">
    <property type="nucleotide sequence ID" value="NZ_BEXT01000001.1"/>
</dbReference>
<reference evidence="4" key="2">
    <citation type="submission" date="2019-01" db="EMBL/GenBank/DDBJ databases">
        <title>Genome sequence of Desulfonema ishimotonii strain Tokyo 01.</title>
        <authorList>
            <person name="Fukui M."/>
        </authorList>
    </citation>
    <scope>NUCLEOTIDE SEQUENCE [LARGE SCALE GENOMIC DNA]</scope>
    <source>
        <strain evidence="4">Tokyo 01</strain>
    </source>
</reference>
<accession>A0A401G193</accession>
<dbReference type="PROSITE" id="PS00166">
    <property type="entry name" value="ENOYL_COA_HYDRATASE"/>
    <property type="match status" value="1"/>
</dbReference>
<comment type="caution">
    <text evidence="3">The sequence shown here is derived from an EMBL/GenBank/DDBJ whole genome shotgun (WGS) entry which is preliminary data.</text>
</comment>
<feature type="transmembrane region" description="Helical" evidence="1">
    <location>
        <begin position="172"/>
        <end position="196"/>
    </location>
</feature>
<organism evidence="3 4">
    <name type="scientific">Desulfonema ishimotonii</name>
    <dbReference type="NCBI Taxonomy" id="45657"/>
    <lineage>
        <taxon>Bacteria</taxon>
        <taxon>Pseudomonadati</taxon>
        <taxon>Thermodesulfobacteriota</taxon>
        <taxon>Desulfobacteria</taxon>
        <taxon>Desulfobacterales</taxon>
        <taxon>Desulfococcaceae</taxon>
        <taxon>Desulfonema</taxon>
    </lineage>
</organism>
<feature type="domain" description="HBM" evidence="2">
    <location>
        <begin position="32"/>
        <end position="118"/>
    </location>
</feature>
<sequence length="237" mass="26293">MRQDVHLGVKIGLGFLAMLLLTLGVGYVGYYSLESVSERVDKADDINRMVKMILEARRHEKNFIIRGDHSYVEKVSGYIRTIRRQAGETRKKFTTPHNREQIDAIRASVDVYEKAFLGYVDFLEKKSPDKELRAKADEIMVTAAREVLSVCYDTRSDQKNKMHGQMRWAKRVLAGGAILALFLGAFLALAITRAIIRPVVGVVHGLTDAAGQLAATAAQVSSASQSLARGPLTRPHP</sequence>
<feature type="transmembrane region" description="Helical" evidence="1">
    <location>
        <begin position="12"/>
        <end position="33"/>
    </location>
</feature>
<dbReference type="InterPro" id="IPR032255">
    <property type="entry name" value="HBM"/>
</dbReference>
<evidence type="ECO:0000259" key="2">
    <source>
        <dbReference type="Pfam" id="PF16591"/>
    </source>
</evidence>
<proteinExistence type="predicted"/>
<keyword evidence="4" id="KW-1185">Reference proteome</keyword>
<dbReference type="AlphaFoldDB" id="A0A401G193"/>
<keyword evidence="1" id="KW-0812">Transmembrane</keyword>
<protein>
    <submittedName>
        <fullName evidence="3">Methyl-accepting chemotaxis protein</fullName>
    </submittedName>
</protein>